<dbReference type="Pfam" id="PF00910">
    <property type="entry name" value="RNA_helicase"/>
    <property type="match status" value="1"/>
</dbReference>
<evidence type="ECO:0000313" key="3">
    <source>
        <dbReference type="Proteomes" id="UP000193719"/>
    </source>
</evidence>
<dbReference type="Gene3D" id="3.40.50.300">
    <property type="entry name" value="P-loop containing nucleotide triphosphate hydrolases"/>
    <property type="match status" value="1"/>
</dbReference>
<comment type="caution">
    <text evidence="2">The sequence shown here is derived from an EMBL/GenBank/DDBJ whole genome shotgun (WGS) entry which is preliminary data.</text>
</comment>
<dbReference type="OrthoDB" id="6433169at2759"/>
<dbReference type="EMBL" id="MCFH01000032">
    <property type="protein sequence ID" value="ORX47080.1"/>
    <property type="molecule type" value="Genomic_DNA"/>
</dbReference>
<dbReference type="InterPro" id="IPR000605">
    <property type="entry name" value="Helicase_SF3_ssDNA/RNA_vir"/>
</dbReference>
<dbReference type="SUPFAM" id="SSF52540">
    <property type="entry name" value="P-loop containing nucleoside triphosphate hydrolases"/>
    <property type="match status" value="1"/>
</dbReference>
<reference evidence="2 3" key="1">
    <citation type="submission" date="2016-08" db="EMBL/GenBank/DDBJ databases">
        <title>Genomes of anaerobic fungi encode conserved fungal cellulosomes for biomass hydrolysis.</title>
        <authorList>
            <consortium name="DOE Joint Genome Institute"/>
            <person name="Haitjema C.H."/>
            <person name="Gilmore S.P."/>
            <person name="Henske J.K."/>
            <person name="Solomon K.V."/>
            <person name="De Groot R."/>
            <person name="Kuo A."/>
            <person name="Mondo S.J."/>
            <person name="Salamov A.A."/>
            <person name="Labutti K."/>
            <person name="Zhao Z."/>
            <person name="Chiniquy J."/>
            <person name="Barry K."/>
            <person name="Brewer H.M."/>
            <person name="Purvine S.O."/>
            <person name="Wright A.T."/>
            <person name="Boxma B."/>
            <person name="Van Alen T."/>
            <person name="Hackstein J.H."/>
            <person name="Baker S.E."/>
            <person name="Grigoriev I.V."/>
            <person name="O'Malley M.A."/>
        </authorList>
    </citation>
    <scope>NUCLEOTIDE SEQUENCE [LARGE SCALE GENOMIC DNA]</scope>
    <source>
        <strain evidence="3">finn</strain>
    </source>
</reference>
<dbReference type="AlphaFoldDB" id="A0A1Y1V4C8"/>
<dbReference type="Proteomes" id="UP000193719">
    <property type="component" value="Unassembled WGS sequence"/>
</dbReference>
<feature type="domain" description="Helicase superfamily 3 single-stranded DNA/RNA virus" evidence="1">
    <location>
        <begin position="19"/>
        <end position="128"/>
    </location>
</feature>
<keyword evidence="3" id="KW-1185">Reference proteome</keyword>
<protein>
    <recommendedName>
        <fullName evidence="1">Helicase superfamily 3 single-stranded DNA/RNA virus domain-containing protein</fullName>
    </recommendedName>
</protein>
<evidence type="ECO:0000313" key="2">
    <source>
        <dbReference type="EMBL" id="ORX47080.1"/>
    </source>
</evidence>
<feature type="non-terminal residue" evidence="2">
    <location>
        <position position="165"/>
    </location>
</feature>
<name>A0A1Y1V4C8_9FUNG</name>
<reference evidence="2 3" key="2">
    <citation type="submission" date="2016-08" db="EMBL/GenBank/DDBJ databases">
        <title>Pervasive Adenine N6-methylation of Active Genes in Fungi.</title>
        <authorList>
            <consortium name="DOE Joint Genome Institute"/>
            <person name="Mondo S.J."/>
            <person name="Dannebaum R.O."/>
            <person name="Kuo R.C."/>
            <person name="Labutti K."/>
            <person name="Haridas S."/>
            <person name="Kuo A."/>
            <person name="Salamov A."/>
            <person name="Ahrendt S.R."/>
            <person name="Lipzen A."/>
            <person name="Sullivan W."/>
            <person name="Andreopoulos W.B."/>
            <person name="Clum A."/>
            <person name="Lindquist E."/>
            <person name="Daum C."/>
            <person name="Ramamoorthy G.K."/>
            <person name="Gryganskyi A."/>
            <person name="Culley D."/>
            <person name="Magnuson J.K."/>
            <person name="James T.Y."/>
            <person name="O'Malley M.A."/>
            <person name="Stajich J.E."/>
            <person name="Spatafora J.W."/>
            <person name="Visel A."/>
            <person name="Grigoriev I.V."/>
        </authorList>
    </citation>
    <scope>NUCLEOTIDE SEQUENCE [LARGE SCALE GENOMIC DNA]</scope>
    <source>
        <strain evidence="3">finn</strain>
    </source>
</reference>
<dbReference type="GO" id="GO:0003723">
    <property type="term" value="F:RNA binding"/>
    <property type="evidence" value="ECO:0007669"/>
    <property type="project" value="InterPro"/>
</dbReference>
<evidence type="ECO:0000259" key="1">
    <source>
        <dbReference type="Pfam" id="PF00910"/>
    </source>
</evidence>
<dbReference type="InterPro" id="IPR027417">
    <property type="entry name" value="P-loop_NTPase"/>
</dbReference>
<organism evidence="2 3">
    <name type="scientific">Piromyces finnis</name>
    <dbReference type="NCBI Taxonomy" id="1754191"/>
    <lineage>
        <taxon>Eukaryota</taxon>
        <taxon>Fungi</taxon>
        <taxon>Fungi incertae sedis</taxon>
        <taxon>Chytridiomycota</taxon>
        <taxon>Chytridiomycota incertae sedis</taxon>
        <taxon>Neocallimastigomycetes</taxon>
        <taxon>Neocallimastigales</taxon>
        <taxon>Neocallimastigaceae</taxon>
        <taxon>Piromyces</taxon>
    </lineage>
</organism>
<proteinExistence type="predicted"/>
<sequence length="165" mass="20076">MYLQNPETGEDYHHNHFLFLYGATGVGKSKFLNEFLDNLNYFYKKFCVGRPQFDSKYEFKQYFKSKDKWWDHYNYEDVIIIDEVNASKTEFLGDHFKEWFDQTPFKANVKGSMLNQIRPKFILMASNFTFDQCFPKTEDNIPLRRKIQVHEMKEGDNFRWPNWNM</sequence>
<dbReference type="GO" id="GO:0003724">
    <property type="term" value="F:RNA helicase activity"/>
    <property type="evidence" value="ECO:0007669"/>
    <property type="project" value="InterPro"/>
</dbReference>
<accession>A0A1Y1V4C8</accession>
<gene>
    <name evidence="2" type="ORF">BCR36DRAFT_296208</name>
</gene>